<dbReference type="EMBL" id="CVQI01028890">
    <property type="protein sequence ID" value="CRK36291.1"/>
    <property type="molecule type" value="Genomic_DNA"/>
</dbReference>
<feature type="transmembrane region" description="Helical" evidence="9">
    <location>
        <begin position="313"/>
        <end position="337"/>
    </location>
</feature>
<name>A0A0G4MQ06_VERLO</name>
<dbReference type="InterPro" id="IPR037141">
    <property type="entry name" value="NDT80_DNA-bd_dom_sf"/>
</dbReference>
<dbReference type="PANTHER" id="PTHR35144:SF4">
    <property type="entry name" value="TRANSCRIPTION FACTOR VIB-1"/>
    <property type="match status" value="1"/>
</dbReference>
<dbReference type="InterPro" id="IPR024061">
    <property type="entry name" value="NDT80_DNA-bd_dom"/>
</dbReference>
<evidence type="ECO:0000313" key="13">
    <source>
        <dbReference type="Proteomes" id="UP000045706"/>
    </source>
</evidence>
<proteinExistence type="predicted"/>
<feature type="DNA-binding region" description="NDT80" evidence="7">
    <location>
        <begin position="667"/>
        <end position="903"/>
    </location>
</feature>
<dbReference type="SUPFAM" id="SSF57850">
    <property type="entry name" value="RING/U-box"/>
    <property type="match status" value="1"/>
</dbReference>
<dbReference type="FunFam" id="3.30.40.10:FF:000416">
    <property type="entry name" value="RBR-type E3 ubiquitin transferase"/>
    <property type="match status" value="1"/>
</dbReference>
<dbReference type="PROSITE" id="PS00518">
    <property type="entry name" value="ZF_RING_1"/>
    <property type="match status" value="1"/>
</dbReference>
<dbReference type="InterPro" id="IPR017907">
    <property type="entry name" value="Znf_RING_CS"/>
</dbReference>
<feature type="region of interest" description="Disordered" evidence="8">
    <location>
        <begin position="799"/>
        <end position="819"/>
    </location>
</feature>
<dbReference type="GO" id="GO:0051321">
    <property type="term" value="P:meiotic cell cycle"/>
    <property type="evidence" value="ECO:0007669"/>
    <property type="project" value="TreeGrafter"/>
</dbReference>
<evidence type="ECO:0000259" key="11">
    <source>
        <dbReference type="PROSITE" id="PS51517"/>
    </source>
</evidence>
<keyword evidence="1" id="KW-0479">Metal-binding</keyword>
<dbReference type="InterPro" id="IPR001841">
    <property type="entry name" value="Znf_RING"/>
</dbReference>
<feature type="compositionally biased region" description="Basic residues" evidence="8">
    <location>
        <begin position="1052"/>
        <end position="1061"/>
    </location>
</feature>
<dbReference type="Proteomes" id="UP000045706">
    <property type="component" value="Unassembled WGS sequence"/>
</dbReference>
<dbReference type="GO" id="GO:0000228">
    <property type="term" value="C:nuclear chromosome"/>
    <property type="evidence" value="ECO:0007669"/>
    <property type="project" value="TreeGrafter"/>
</dbReference>
<dbReference type="Gene3D" id="2.60.40.1390">
    <property type="entry name" value="NDT80 DNA-binding domain"/>
    <property type="match status" value="1"/>
</dbReference>
<feature type="compositionally biased region" description="Polar residues" evidence="8">
    <location>
        <begin position="1062"/>
        <end position="1076"/>
    </location>
</feature>
<evidence type="ECO:0000256" key="7">
    <source>
        <dbReference type="PROSITE-ProRule" id="PRU00850"/>
    </source>
</evidence>
<keyword evidence="4" id="KW-0862">Zinc</keyword>
<dbReference type="InterPro" id="IPR008967">
    <property type="entry name" value="p53-like_TF_DNA-bd_sf"/>
</dbReference>
<feature type="transmembrane region" description="Helical" evidence="9">
    <location>
        <begin position="131"/>
        <end position="151"/>
    </location>
</feature>
<reference evidence="13" key="1">
    <citation type="submission" date="2015-05" db="EMBL/GenBank/DDBJ databases">
        <authorList>
            <person name="Fogelqvist Johan"/>
        </authorList>
    </citation>
    <scope>NUCLEOTIDE SEQUENCE [LARGE SCALE GENOMIC DNA]</scope>
</reference>
<evidence type="ECO:0000256" key="2">
    <source>
        <dbReference type="ARBA" id="ARBA00022771"/>
    </source>
</evidence>
<dbReference type="InterPro" id="IPR013083">
    <property type="entry name" value="Znf_RING/FYVE/PHD"/>
</dbReference>
<dbReference type="GO" id="GO:0003677">
    <property type="term" value="F:DNA binding"/>
    <property type="evidence" value="ECO:0007669"/>
    <property type="project" value="UniProtKB-KW"/>
</dbReference>
<feature type="compositionally biased region" description="Polar residues" evidence="8">
    <location>
        <begin position="1140"/>
        <end position="1154"/>
    </location>
</feature>
<feature type="transmembrane region" description="Helical" evidence="9">
    <location>
        <begin position="219"/>
        <end position="238"/>
    </location>
</feature>
<dbReference type="PANTHER" id="PTHR35144">
    <property type="entry name" value="MEIOSIS-SPECIFIC TRANSCRIPTION FACTOR NDT80"/>
    <property type="match status" value="1"/>
</dbReference>
<feature type="region of interest" description="Disordered" evidence="8">
    <location>
        <begin position="1097"/>
        <end position="1125"/>
    </location>
</feature>
<evidence type="ECO:0008006" key="14">
    <source>
        <dbReference type="Google" id="ProtNLM"/>
    </source>
</evidence>
<feature type="transmembrane region" description="Helical" evidence="9">
    <location>
        <begin position="17"/>
        <end position="35"/>
    </location>
</feature>
<feature type="domain" description="RING-type" evidence="10">
    <location>
        <begin position="447"/>
        <end position="501"/>
    </location>
</feature>
<sequence>MEDATTSPDPLGLVSSLYGPGTTGAWMLSGLALLLSWSLERKTSDDWVLSADLAAFLLIPAVAATDIFYQLSGTSEAFRGDPTDTTYSARQMALQAPFVLCHDFVGAVSLPCAFMIVANLRVGGPLLKARLAWLIPVQMYCTLAVMVAYSANSARANYQVVPLGGWSFHVGDGQHLVITIRAAEFLFHPVALFADGKLVRRLAVYNWVKNGLPHLLVTLIYYVFCCCDSVAVMIHFAMYTGLMPQSATKLGELDQTIALVGGFLVLGSSESERVAASRMVYYLTMAIISTVFMIPFFYTIVFNDLRTAGSQPLNLSMIASVVANLSGLLTGGLHLFLRANCLATIGAREQCEKDRRKLKEGIRVWPGDHDYNSNAGSPSRLRAPERLDSSVAYGKMEEERIESPTGTPTYDSRNAPRLPALRPPTLAILDYDIQARRAAFARETFDCGVCLEPKKGAVCHQMLDCRHVFCAACLLDFYATAITEGDLATVRCLAPSCAKDRAAAADGPAGGPAAASTAAAKKKKKVKTLISPSELLQMGLSQELVARYVTLMYKTELESDKNTIYCPRSWCEGAARSKKHKKPSGLELGEASDDSDDADADAEAAGGGTTKQKKKKKKKKAAYDPADLLSICEECGFAFCSRCCQSWHGDYPSLKRAFSHTEQPPYQEIVQDLRDDGSKLTVNHDHKLLSFKKVQDKHTVVDQHGRMQQMELSAQLHGMFFLSEMPSGATEGSVLQPELTCYRRNLFQISGSLITARGPLSVVTETGETVPVSTTEVTVSAIESVDGHPVRLIVIPWKTPPPNSPEVTQGPDQEPPSLPLIPFQDEGPDADGEYAVYPIGWRRLQFRIATANNGRRKELQQHFVLHLKVVGTLTNGNKVVLTEATTSPIVVRGRSPRNFQARKEIPLLGSSAGSRGQALVETGQGIVAGPLSAKPIDVKARGIDMQMPRAAFTFSGGGPKMPGNQMGTMRSNSYPNWTSPGHVSMSHIPVTGAGSYSASPLTAETVAPGQQQSQARASFSYGHSTTAPPPLSIPTSADAALNIPRYVDSNHRPTKSPRHASHQSVQSGSSIANTDPSAEYRYSSSYVPLHGGNAGELPAPGYGADSTSIPHSAPPRDYYPPSTTWTTTAGEANATVAYTSSDNRSYSSPGQYKSNAPAVPVKNEQGAPPPGSGAVYNGPPRGSFDAMSHYSWHAI</sequence>
<keyword evidence="3" id="KW-0833">Ubl conjugation pathway</keyword>
<evidence type="ECO:0000259" key="10">
    <source>
        <dbReference type="PROSITE" id="PS50089"/>
    </source>
</evidence>
<dbReference type="AlphaFoldDB" id="A0A0G4MQ06"/>
<feature type="compositionally biased region" description="Acidic residues" evidence="8">
    <location>
        <begin position="590"/>
        <end position="602"/>
    </location>
</feature>
<feature type="transmembrane region" description="Helical" evidence="9">
    <location>
        <begin position="279"/>
        <end position="301"/>
    </location>
</feature>
<protein>
    <recommendedName>
        <fullName evidence="14">RING-type domain-containing protein</fullName>
    </recommendedName>
</protein>
<keyword evidence="2 6" id="KW-0863">Zinc-finger</keyword>
<feature type="transmembrane region" description="Helical" evidence="9">
    <location>
        <begin position="92"/>
        <end position="119"/>
    </location>
</feature>
<dbReference type="CDD" id="cd23134">
    <property type="entry name" value="RING-HC_ITT1-like"/>
    <property type="match status" value="1"/>
</dbReference>
<dbReference type="PROSITE" id="PS51517">
    <property type="entry name" value="NDT80"/>
    <property type="match status" value="1"/>
</dbReference>
<keyword evidence="9" id="KW-0472">Membrane</keyword>
<dbReference type="GO" id="GO:0008270">
    <property type="term" value="F:zinc ion binding"/>
    <property type="evidence" value="ECO:0007669"/>
    <property type="project" value="UniProtKB-KW"/>
</dbReference>
<evidence type="ECO:0000313" key="12">
    <source>
        <dbReference type="EMBL" id="CRK36291.1"/>
    </source>
</evidence>
<feature type="region of interest" description="Disordered" evidence="8">
    <location>
        <begin position="582"/>
        <end position="619"/>
    </location>
</feature>
<feature type="region of interest" description="Disordered" evidence="8">
    <location>
        <begin position="995"/>
        <end position="1076"/>
    </location>
</feature>
<keyword evidence="9" id="KW-0812">Transmembrane</keyword>
<evidence type="ECO:0000256" key="9">
    <source>
        <dbReference type="SAM" id="Phobius"/>
    </source>
</evidence>
<dbReference type="Pfam" id="PF05224">
    <property type="entry name" value="NDT80_PhoG"/>
    <property type="match status" value="1"/>
</dbReference>
<keyword evidence="9" id="KW-1133">Transmembrane helix</keyword>
<evidence type="ECO:0000256" key="6">
    <source>
        <dbReference type="PROSITE-ProRule" id="PRU00175"/>
    </source>
</evidence>
<dbReference type="GO" id="GO:0045944">
    <property type="term" value="P:positive regulation of transcription by RNA polymerase II"/>
    <property type="evidence" value="ECO:0007669"/>
    <property type="project" value="TreeGrafter"/>
</dbReference>
<evidence type="ECO:0000256" key="3">
    <source>
        <dbReference type="ARBA" id="ARBA00022786"/>
    </source>
</evidence>
<dbReference type="SUPFAM" id="SSF49417">
    <property type="entry name" value="p53-like transcription factors"/>
    <property type="match status" value="1"/>
</dbReference>
<dbReference type="Pfam" id="PF01485">
    <property type="entry name" value="IBR"/>
    <property type="match status" value="1"/>
</dbReference>
<feature type="region of interest" description="Disordered" evidence="8">
    <location>
        <begin position="1140"/>
        <end position="1180"/>
    </location>
</feature>
<evidence type="ECO:0000256" key="5">
    <source>
        <dbReference type="ARBA" id="ARBA00023125"/>
    </source>
</evidence>
<accession>A0A0G4MQ06</accession>
<gene>
    <name evidence="12" type="ORF">BN1723_004174</name>
</gene>
<dbReference type="InterPro" id="IPR002867">
    <property type="entry name" value="IBR_dom"/>
</dbReference>
<evidence type="ECO:0000256" key="8">
    <source>
        <dbReference type="SAM" id="MobiDB-lite"/>
    </source>
</evidence>
<keyword evidence="5 7" id="KW-0238">DNA-binding</keyword>
<feature type="transmembrane region" description="Helical" evidence="9">
    <location>
        <begin position="47"/>
        <end position="72"/>
    </location>
</feature>
<organism evidence="12 13">
    <name type="scientific">Verticillium longisporum</name>
    <name type="common">Verticillium dahliae var. longisporum</name>
    <dbReference type="NCBI Taxonomy" id="100787"/>
    <lineage>
        <taxon>Eukaryota</taxon>
        <taxon>Fungi</taxon>
        <taxon>Dikarya</taxon>
        <taxon>Ascomycota</taxon>
        <taxon>Pezizomycotina</taxon>
        <taxon>Sordariomycetes</taxon>
        <taxon>Hypocreomycetidae</taxon>
        <taxon>Glomerellales</taxon>
        <taxon>Plectosphaerellaceae</taxon>
        <taxon>Verticillium</taxon>
    </lineage>
</organism>
<feature type="compositionally biased region" description="Polar residues" evidence="8">
    <location>
        <begin position="995"/>
        <end position="1026"/>
    </location>
</feature>
<dbReference type="Gene3D" id="3.30.40.10">
    <property type="entry name" value="Zinc/RING finger domain, C3HC4 (zinc finger)"/>
    <property type="match status" value="1"/>
</dbReference>
<evidence type="ECO:0000256" key="1">
    <source>
        <dbReference type="ARBA" id="ARBA00022723"/>
    </source>
</evidence>
<dbReference type="PROSITE" id="PS50089">
    <property type="entry name" value="ZF_RING_2"/>
    <property type="match status" value="1"/>
</dbReference>
<dbReference type="GO" id="GO:0003700">
    <property type="term" value="F:DNA-binding transcription factor activity"/>
    <property type="evidence" value="ECO:0007669"/>
    <property type="project" value="UniProtKB-UniRule"/>
</dbReference>
<dbReference type="SMART" id="SM00647">
    <property type="entry name" value="IBR"/>
    <property type="match status" value="1"/>
</dbReference>
<dbReference type="InterPro" id="IPR052605">
    <property type="entry name" value="Fungal_trans_regulator"/>
</dbReference>
<feature type="domain" description="NDT80" evidence="11">
    <location>
        <begin position="667"/>
        <end position="903"/>
    </location>
</feature>
<evidence type="ECO:0000256" key="4">
    <source>
        <dbReference type="ARBA" id="ARBA00022833"/>
    </source>
</evidence>